<evidence type="ECO:0000313" key="3">
    <source>
        <dbReference type="EMBL" id="QFQ13143.1"/>
    </source>
</evidence>
<evidence type="ECO:0000313" key="4">
    <source>
        <dbReference type="Proteomes" id="UP000249375"/>
    </source>
</evidence>
<dbReference type="InterPro" id="IPR026881">
    <property type="entry name" value="WYL_dom"/>
</dbReference>
<dbReference type="PROSITE" id="PS52050">
    <property type="entry name" value="WYL"/>
    <property type="match status" value="1"/>
</dbReference>
<sequence>MPVNKNALIRYKTIDNCLRNPYRRWTIEDLVDACSDALYEFEGIRRGVSLRTVQGDLQMMRSEKLGYNAPIEVYDHKYYRYSDRDYSIMNLPLSHNDIETMTEAVNLLRQFEDFDHFSEMSDVVSRLQDNLAMARGKKKIVDFERNSDLKGLRFLNPIYNHIAQEHTIIVKYQSFTARTARSYTVYPHLLKEFNNRWFLFCTTYKGQLFNFALDRIISIEVAEDIPYKNNPDFDPEVYFADIIGVTRWGDPVEVTFWASNEQSKYIATKPIHPSQKVVERIREDGSMIFTMKVEPNWEFFSRMLSFGPGIRILSPKGVVREMKRKIKRALELYSEPNRNS</sequence>
<evidence type="ECO:0000259" key="1">
    <source>
        <dbReference type="Pfam" id="PF13280"/>
    </source>
</evidence>
<dbReference type="RefSeq" id="WP_111898180.1">
    <property type="nucleotide sequence ID" value="NZ_CP033459.1"/>
</dbReference>
<proteinExistence type="predicted"/>
<dbReference type="EMBL" id="CP033459">
    <property type="protein sequence ID" value="QFQ13143.1"/>
    <property type="molecule type" value="Genomic_DNA"/>
</dbReference>
<feature type="domain" description="WYL" evidence="1">
    <location>
        <begin position="154"/>
        <end position="221"/>
    </location>
</feature>
<gene>
    <name evidence="3" type="ORF">C7Y71_009035</name>
</gene>
<dbReference type="KEGG" id="alq:C7Y71_009035"/>
<accession>A0A5P8E842</accession>
<dbReference type="Pfam" id="PF25583">
    <property type="entry name" value="WCX"/>
    <property type="match status" value="1"/>
</dbReference>
<dbReference type="Pfam" id="PF13280">
    <property type="entry name" value="WYL"/>
    <property type="match status" value="1"/>
</dbReference>
<dbReference type="Proteomes" id="UP000249375">
    <property type="component" value="Chromosome"/>
</dbReference>
<feature type="domain" description="WCX" evidence="2">
    <location>
        <begin position="251"/>
        <end position="330"/>
    </location>
</feature>
<dbReference type="InterPro" id="IPR057727">
    <property type="entry name" value="WCX_dom"/>
</dbReference>
<organism evidence="3 4">
    <name type="scientific">Pseudoprevotella muciniphila</name>
    <dbReference type="NCBI Taxonomy" id="2133944"/>
    <lineage>
        <taxon>Bacteria</taxon>
        <taxon>Pseudomonadati</taxon>
        <taxon>Bacteroidota</taxon>
        <taxon>Bacteroidia</taxon>
        <taxon>Bacteroidales</taxon>
        <taxon>Prevotellaceae</taxon>
        <taxon>Pseudoprevotella</taxon>
    </lineage>
</organism>
<dbReference type="OrthoDB" id="43316at2"/>
<reference evidence="3 4" key="1">
    <citation type="submission" date="2018-11" db="EMBL/GenBank/DDBJ databases">
        <authorList>
            <person name="Na S.W."/>
            <person name="Baik M."/>
        </authorList>
    </citation>
    <scope>NUCLEOTIDE SEQUENCE [LARGE SCALE GENOMIC DNA]</scope>
    <source>
        <strain evidence="3 4">E39</strain>
    </source>
</reference>
<protein>
    <submittedName>
        <fullName evidence="3">WYL domain-containing protein</fullName>
    </submittedName>
</protein>
<dbReference type="PANTHER" id="PTHR34580">
    <property type="match status" value="1"/>
</dbReference>
<keyword evidence="4" id="KW-1185">Reference proteome</keyword>
<dbReference type="InterPro" id="IPR051534">
    <property type="entry name" value="CBASS_pafABC_assoc_protein"/>
</dbReference>
<dbReference type="AlphaFoldDB" id="A0A5P8E842"/>
<evidence type="ECO:0000259" key="2">
    <source>
        <dbReference type="Pfam" id="PF25583"/>
    </source>
</evidence>
<dbReference type="PANTHER" id="PTHR34580:SF9">
    <property type="entry name" value="SLL5097 PROTEIN"/>
    <property type="match status" value="1"/>
</dbReference>
<name>A0A5P8E842_9BACT</name>